<dbReference type="OrthoDB" id="1431934at2759"/>
<protein>
    <submittedName>
        <fullName evidence="1">Uncharacterized protein</fullName>
    </submittedName>
</protein>
<dbReference type="AlphaFoldDB" id="A0A7D9EL92"/>
<accession>A0A7D9EL92</accession>
<evidence type="ECO:0000313" key="1">
    <source>
        <dbReference type="EMBL" id="CAB4012604.1"/>
    </source>
</evidence>
<proteinExistence type="predicted"/>
<keyword evidence="2" id="KW-1185">Reference proteome</keyword>
<comment type="caution">
    <text evidence="1">The sequence shown here is derived from an EMBL/GenBank/DDBJ whole genome shotgun (WGS) entry which is preliminary data.</text>
</comment>
<evidence type="ECO:0000313" key="2">
    <source>
        <dbReference type="Proteomes" id="UP001152795"/>
    </source>
</evidence>
<dbReference type="Proteomes" id="UP001152795">
    <property type="component" value="Unassembled WGS sequence"/>
</dbReference>
<sequence>MGWNRKGKFGIHTGRTLRNHPIQGYGGGKKCHEFAVVKELKFPDPTGRLSFDKNRVNKLGVNDGGLVDDGHVIYSMNKHKRWLLPDMLKQDVEQLYWDAISDSEQHSRSTKPCKKAHHEDNQVQKLRVTVVERHAGDEMQRHRPDCIGVTSSFPSLNSSKPLRKPRKKYAFVGDLKSNCGSKDDAELCYECLSPFPKK</sequence>
<dbReference type="EMBL" id="CACRXK020007573">
    <property type="protein sequence ID" value="CAB4012604.1"/>
    <property type="molecule type" value="Genomic_DNA"/>
</dbReference>
<gene>
    <name evidence="1" type="ORF">PACLA_8A019202</name>
</gene>
<feature type="non-terminal residue" evidence="1">
    <location>
        <position position="198"/>
    </location>
</feature>
<name>A0A7D9EL92_PARCT</name>
<organism evidence="1 2">
    <name type="scientific">Paramuricea clavata</name>
    <name type="common">Red gorgonian</name>
    <name type="synonym">Violescent sea-whip</name>
    <dbReference type="NCBI Taxonomy" id="317549"/>
    <lineage>
        <taxon>Eukaryota</taxon>
        <taxon>Metazoa</taxon>
        <taxon>Cnidaria</taxon>
        <taxon>Anthozoa</taxon>
        <taxon>Octocorallia</taxon>
        <taxon>Malacalcyonacea</taxon>
        <taxon>Plexauridae</taxon>
        <taxon>Paramuricea</taxon>
    </lineage>
</organism>
<reference evidence="1" key="1">
    <citation type="submission" date="2020-04" db="EMBL/GenBank/DDBJ databases">
        <authorList>
            <person name="Alioto T."/>
            <person name="Alioto T."/>
            <person name="Gomez Garrido J."/>
        </authorList>
    </citation>
    <scope>NUCLEOTIDE SEQUENCE</scope>
    <source>
        <strain evidence="1">A484AB</strain>
    </source>
</reference>